<gene>
    <name evidence="1" type="ORF">P5G61_22425</name>
</gene>
<comment type="caution">
    <text evidence="1">The sequence shown here is derived from an EMBL/GenBank/DDBJ whole genome shotgun (WGS) entry which is preliminary data.</text>
</comment>
<proteinExistence type="predicted"/>
<protein>
    <submittedName>
        <fullName evidence="1">Uncharacterized protein</fullName>
    </submittedName>
</protein>
<name>A0ABT8JFZ7_9BACL</name>
<dbReference type="Proteomes" id="UP001174205">
    <property type="component" value="Unassembled WGS sequence"/>
</dbReference>
<dbReference type="RefSeq" id="WP_024633657.1">
    <property type="nucleotide sequence ID" value="NZ_JAROCD010000011.1"/>
</dbReference>
<keyword evidence="2" id="KW-1185">Reference proteome</keyword>
<dbReference type="EMBL" id="JAROCD010000011">
    <property type="protein sequence ID" value="MDN4604016.1"/>
    <property type="molecule type" value="Genomic_DNA"/>
</dbReference>
<reference evidence="1" key="1">
    <citation type="submission" date="2023-03" db="EMBL/GenBank/DDBJ databases">
        <title>MT1 and MT2 Draft Genomes of Novel Species.</title>
        <authorList>
            <person name="Venkateswaran K."/>
        </authorList>
    </citation>
    <scope>NUCLEOTIDE SEQUENCE</scope>
    <source>
        <strain evidence="1">F6_3S_P_1C</strain>
    </source>
</reference>
<evidence type="ECO:0000313" key="2">
    <source>
        <dbReference type="Proteomes" id="UP001174205"/>
    </source>
</evidence>
<sequence>MEMNLLTDNPSVLLDQVALLMGHFKETGDPNILQKTIIYTTPGFKDFTVAVESTSWTSCSGSWKRLRPTLTFK</sequence>
<accession>A0ABT8JFZ7</accession>
<evidence type="ECO:0000313" key="1">
    <source>
        <dbReference type="EMBL" id="MDN4604016.1"/>
    </source>
</evidence>
<organism evidence="1 2">
    <name type="scientific">Paenibacillus vandeheii</name>
    <dbReference type="NCBI Taxonomy" id="3035917"/>
    <lineage>
        <taxon>Bacteria</taxon>
        <taxon>Bacillati</taxon>
        <taxon>Bacillota</taxon>
        <taxon>Bacilli</taxon>
        <taxon>Bacillales</taxon>
        <taxon>Paenibacillaceae</taxon>
        <taxon>Paenibacillus</taxon>
    </lineage>
</organism>